<dbReference type="EMBL" id="NBSK02000006">
    <property type="protein sequence ID" value="KAJ0200052.1"/>
    <property type="molecule type" value="Genomic_DNA"/>
</dbReference>
<organism evidence="1 2">
    <name type="scientific">Lactuca sativa</name>
    <name type="common">Garden lettuce</name>
    <dbReference type="NCBI Taxonomy" id="4236"/>
    <lineage>
        <taxon>Eukaryota</taxon>
        <taxon>Viridiplantae</taxon>
        <taxon>Streptophyta</taxon>
        <taxon>Embryophyta</taxon>
        <taxon>Tracheophyta</taxon>
        <taxon>Spermatophyta</taxon>
        <taxon>Magnoliopsida</taxon>
        <taxon>eudicotyledons</taxon>
        <taxon>Gunneridae</taxon>
        <taxon>Pentapetalae</taxon>
        <taxon>asterids</taxon>
        <taxon>campanulids</taxon>
        <taxon>Asterales</taxon>
        <taxon>Asteraceae</taxon>
        <taxon>Cichorioideae</taxon>
        <taxon>Cichorieae</taxon>
        <taxon>Lactucinae</taxon>
        <taxon>Lactuca</taxon>
    </lineage>
</organism>
<comment type="caution">
    <text evidence="1">The sequence shown here is derived from an EMBL/GenBank/DDBJ whole genome shotgun (WGS) entry which is preliminary data.</text>
</comment>
<sequence>MAASSSPERMRTGQQGTRIIALPSDLIEKMVTTVGGKSPNDAFNCQLVDYVTSDAIYKTIDTNRLRFRPFSVHMYEVLRRCRKLNNPHICWISSMVHLGCMSSGQFDRMDFSEEFGLMIHDGLSLWRNP</sequence>
<protein>
    <submittedName>
        <fullName evidence="1">Uncharacterized protein</fullName>
    </submittedName>
</protein>
<proteinExistence type="predicted"/>
<name>A0A9R1V7U4_LACSA</name>
<dbReference type="Proteomes" id="UP000235145">
    <property type="component" value="Unassembled WGS sequence"/>
</dbReference>
<evidence type="ECO:0000313" key="2">
    <source>
        <dbReference type="Proteomes" id="UP000235145"/>
    </source>
</evidence>
<accession>A0A9R1V7U4</accession>
<dbReference type="AlphaFoldDB" id="A0A9R1V7U4"/>
<gene>
    <name evidence="1" type="ORF">LSAT_V11C600313650</name>
</gene>
<keyword evidence="2" id="KW-1185">Reference proteome</keyword>
<reference evidence="1 2" key="1">
    <citation type="journal article" date="2017" name="Nat. Commun.">
        <title>Genome assembly with in vitro proximity ligation data and whole-genome triplication in lettuce.</title>
        <authorList>
            <person name="Reyes-Chin-Wo S."/>
            <person name="Wang Z."/>
            <person name="Yang X."/>
            <person name="Kozik A."/>
            <person name="Arikit S."/>
            <person name="Song C."/>
            <person name="Xia L."/>
            <person name="Froenicke L."/>
            <person name="Lavelle D.O."/>
            <person name="Truco M.J."/>
            <person name="Xia R."/>
            <person name="Zhu S."/>
            <person name="Xu C."/>
            <person name="Xu H."/>
            <person name="Xu X."/>
            <person name="Cox K."/>
            <person name="Korf I."/>
            <person name="Meyers B.C."/>
            <person name="Michelmore R.W."/>
        </authorList>
    </citation>
    <scope>NUCLEOTIDE SEQUENCE [LARGE SCALE GENOMIC DNA]</scope>
    <source>
        <strain evidence="2">cv. Salinas</strain>
        <tissue evidence="1">Seedlings</tissue>
    </source>
</reference>
<evidence type="ECO:0000313" key="1">
    <source>
        <dbReference type="EMBL" id="KAJ0200052.1"/>
    </source>
</evidence>